<sequence>MGVKATGSDTTGCVGQEGRQISDVGRQQAAEVAALLKERGWTPDLVLASNSRRTRQTLDTMSDVMDELGSVDAHYYGSLYTVAALDGQTREHIMECLLEVVDDVRNRVVMCVGHNKGWEEAASQFAGSAVKLRTASAALLQCYSASWRDVLSDGVTWQLVEVLSPA</sequence>
<dbReference type="InterPro" id="IPR013078">
    <property type="entry name" value="His_Pase_superF_clade-1"/>
</dbReference>
<dbReference type="AlphaFoldDB" id="A0A150GP33"/>
<dbReference type="Gene3D" id="3.40.50.1240">
    <property type="entry name" value="Phosphoglycerate mutase-like"/>
    <property type="match status" value="1"/>
</dbReference>
<dbReference type="SUPFAM" id="SSF53254">
    <property type="entry name" value="Phosphoglycerate mutase-like"/>
    <property type="match status" value="1"/>
</dbReference>
<dbReference type="Pfam" id="PF00300">
    <property type="entry name" value="His_Phos_1"/>
    <property type="match status" value="1"/>
</dbReference>
<accession>A0A150GP33</accession>
<evidence type="ECO:0000313" key="2">
    <source>
        <dbReference type="Proteomes" id="UP000075714"/>
    </source>
</evidence>
<dbReference type="Proteomes" id="UP000075714">
    <property type="component" value="Unassembled WGS sequence"/>
</dbReference>
<reference evidence="2" key="1">
    <citation type="journal article" date="2016" name="Nat. Commun.">
        <title>The Gonium pectorale genome demonstrates co-option of cell cycle regulation during the evolution of multicellularity.</title>
        <authorList>
            <person name="Hanschen E.R."/>
            <person name="Marriage T.N."/>
            <person name="Ferris P.J."/>
            <person name="Hamaji T."/>
            <person name="Toyoda A."/>
            <person name="Fujiyama A."/>
            <person name="Neme R."/>
            <person name="Noguchi H."/>
            <person name="Minakuchi Y."/>
            <person name="Suzuki M."/>
            <person name="Kawai-Toyooka H."/>
            <person name="Smith D.R."/>
            <person name="Sparks H."/>
            <person name="Anderson J."/>
            <person name="Bakaric R."/>
            <person name="Luria V."/>
            <person name="Karger A."/>
            <person name="Kirschner M.W."/>
            <person name="Durand P.M."/>
            <person name="Michod R.E."/>
            <person name="Nozaki H."/>
            <person name="Olson B.J."/>
        </authorList>
    </citation>
    <scope>NUCLEOTIDE SEQUENCE [LARGE SCALE GENOMIC DNA]</scope>
    <source>
        <strain evidence="2">NIES-2863</strain>
    </source>
</reference>
<dbReference type="EMBL" id="LSYV01000013">
    <property type="protein sequence ID" value="KXZ51599.1"/>
    <property type="molecule type" value="Genomic_DNA"/>
</dbReference>
<protein>
    <recommendedName>
        <fullName evidence="3">Phosphoglycerate mutase</fullName>
    </recommendedName>
</protein>
<dbReference type="CDD" id="cd07067">
    <property type="entry name" value="HP_PGM_like"/>
    <property type="match status" value="1"/>
</dbReference>
<dbReference type="InterPro" id="IPR029033">
    <property type="entry name" value="His_PPase_superfam"/>
</dbReference>
<comment type="caution">
    <text evidence="1">The sequence shown here is derived from an EMBL/GenBank/DDBJ whole genome shotgun (WGS) entry which is preliminary data.</text>
</comment>
<gene>
    <name evidence="1" type="ORF">GPECTOR_12g563</name>
</gene>
<dbReference type="STRING" id="33097.A0A150GP33"/>
<dbReference type="OrthoDB" id="2019724at2759"/>
<proteinExistence type="predicted"/>
<evidence type="ECO:0008006" key="3">
    <source>
        <dbReference type="Google" id="ProtNLM"/>
    </source>
</evidence>
<evidence type="ECO:0000313" key="1">
    <source>
        <dbReference type="EMBL" id="KXZ51599.1"/>
    </source>
</evidence>
<dbReference type="PANTHER" id="PTHR47623">
    <property type="entry name" value="OS09G0287300 PROTEIN"/>
    <property type="match status" value="1"/>
</dbReference>
<keyword evidence="2" id="KW-1185">Reference proteome</keyword>
<name>A0A150GP33_GONPE</name>
<organism evidence="1 2">
    <name type="scientific">Gonium pectorale</name>
    <name type="common">Green alga</name>
    <dbReference type="NCBI Taxonomy" id="33097"/>
    <lineage>
        <taxon>Eukaryota</taxon>
        <taxon>Viridiplantae</taxon>
        <taxon>Chlorophyta</taxon>
        <taxon>core chlorophytes</taxon>
        <taxon>Chlorophyceae</taxon>
        <taxon>CS clade</taxon>
        <taxon>Chlamydomonadales</taxon>
        <taxon>Volvocaceae</taxon>
        <taxon>Gonium</taxon>
    </lineage>
</organism>
<dbReference type="PANTHER" id="PTHR47623:SF1">
    <property type="entry name" value="OS09G0287300 PROTEIN"/>
    <property type="match status" value="1"/>
</dbReference>